<keyword evidence="3" id="KW-1185">Reference proteome</keyword>
<protein>
    <submittedName>
        <fullName evidence="2">Uncharacterized protein</fullName>
    </submittedName>
</protein>
<dbReference type="AlphaFoldDB" id="A0A0C3Q1P8"/>
<evidence type="ECO:0000256" key="1">
    <source>
        <dbReference type="SAM" id="MobiDB-lite"/>
    </source>
</evidence>
<gene>
    <name evidence="2" type="ORF">M407DRAFT_28274</name>
</gene>
<organism evidence="2 3">
    <name type="scientific">Tulasnella calospora MUT 4182</name>
    <dbReference type="NCBI Taxonomy" id="1051891"/>
    <lineage>
        <taxon>Eukaryota</taxon>
        <taxon>Fungi</taxon>
        <taxon>Dikarya</taxon>
        <taxon>Basidiomycota</taxon>
        <taxon>Agaricomycotina</taxon>
        <taxon>Agaricomycetes</taxon>
        <taxon>Cantharellales</taxon>
        <taxon>Tulasnellaceae</taxon>
        <taxon>Tulasnella</taxon>
    </lineage>
</organism>
<evidence type="ECO:0000313" key="2">
    <source>
        <dbReference type="EMBL" id="KIO22185.1"/>
    </source>
</evidence>
<dbReference type="Proteomes" id="UP000054248">
    <property type="component" value="Unassembled WGS sequence"/>
</dbReference>
<dbReference type="EMBL" id="KN823116">
    <property type="protein sequence ID" value="KIO22185.1"/>
    <property type="molecule type" value="Genomic_DNA"/>
</dbReference>
<dbReference type="HOGENOM" id="CLU_728005_0_0_1"/>
<evidence type="ECO:0000313" key="3">
    <source>
        <dbReference type="Proteomes" id="UP000054248"/>
    </source>
</evidence>
<name>A0A0C3Q1P8_9AGAM</name>
<feature type="region of interest" description="Disordered" evidence="1">
    <location>
        <begin position="98"/>
        <end position="169"/>
    </location>
</feature>
<feature type="compositionally biased region" description="Basic and acidic residues" evidence="1">
    <location>
        <begin position="331"/>
        <end position="355"/>
    </location>
</feature>
<accession>A0A0C3Q1P8</accession>
<sequence length="380" mass="41939">MQSQTFHSSVRAAIATKSTLLKIKREATAAVKDLDAMCSKELELLKNPTSQRDELRVRRSQKQIELQNVSETKERLLAEADSLFRVLGGYQGLGDIVGDGISQDDQNPGFGHGGEKDEEEVERLRGGTASPATSHHSSRLLEDFGFNLPGDSEPEIDGDQEQGPNEPTEPVFEIRGPRPQYHLTPLDEQVLDSVYQQIEIIREHYGLKTSTNYNEEIDRLGKDELNSISYLKPAFDGIVARLETVPIRKKKPEQSSYKFRGSLSANEATDEYDGYKSMVEVLRGGAALLGYIHHDGANTTDTTRASRLGKELGSASKILKDMKAAYRPRLPRSDRPERSDKTDKGGADDGERGAPDPDDDNANDIEIGAAGPSSERRSGR</sequence>
<reference evidence="2 3" key="1">
    <citation type="submission" date="2014-04" db="EMBL/GenBank/DDBJ databases">
        <authorList>
            <consortium name="DOE Joint Genome Institute"/>
            <person name="Kuo A."/>
            <person name="Girlanda M."/>
            <person name="Perotto S."/>
            <person name="Kohler A."/>
            <person name="Nagy L.G."/>
            <person name="Floudas D."/>
            <person name="Copeland A."/>
            <person name="Barry K.W."/>
            <person name="Cichocki N."/>
            <person name="Veneault-Fourrey C."/>
            <person name="LaButti K."/>
            <person name="Lindquist E.A."/>
            <person name="Lipzen A."/>
            <person name="Lundell T."/>
            <person name="Morin E."/>
            <person name="Murat C."/>
            <person name="Sun H."/>
            <person name="Tunlid A."/>
            <person name="Henrissat B."/>
            <person name="Grigoriev I.V."/>
            <person name="Hibbett D.S."/>
            <person name="Martin F."/>
            <person name="Nordberg H.P."/>
            <person name="Cantor M.N."/>
            <person name="Hua S.X."/>
        </authorList>
    </citation>
    <scope>NUCLEOTIDE SEQUENCE [LARGE SCALE GENOMIC DNA]</scope>
    <source>
        <strain evidence="2 3">MUT 4182</strain>
    </source>
</reference>
<feature type="region of interest" description="Disordered" evidence="1">
    <location>
        <begin position="320"/>
        <end position="380"/>
    </location>
</feature>
<reference evidence="3" key="2">
    <citation type="submission" date="2015-01" db="EMBL/GenBank/DDBJ databases">
        <title>Evolutionary Origins and Diversification of the Mycorrhizal Mutualists.</title>
        <authorList>
            <consortium name="DOE Joint Genome Institute"/>
            <consortium name="Mycorrhizal Genomics Consortium"/>
            <person name="Kohler A."/>
            <person name="Kuo A."/>
            <person name="Nagy L.G."/>
            <person name="Floudas D."/>
            <person name="Copeland A."/>
            <person name="Barry K.W."/>
            <person name="Cichocki N."/>
            <person name="Veneault-Fourrey C."/>
            <person name="LaButti K."/>
            <person name="Lindquist E.A."/>
            <person name="Lipzen A."/>
            <person name="Lundell T."/>
            <person name="Morin E."/>
            <person name="Murat C."/>
            <person name="Riley R."/>
            <person name="Ohm R."/>
            <person name="Sun H."/>
            <person name="Tunlid A."/>
            <person name="Henrissat B."/>
            <person name="Grigoriev I.V."/>
            <person name="Hibbett D.S."/>
            <person name="Martin F."/>
        </authorList>
    </citation>
    <scope>NUCLEOTIDE SEQUENCE [LARGE SCALE GENOMIC DNA]</scope>
    <source>
        <strain evidence="3">MUT 4182</strain>
    </source>
</reference>
<proteinExistence type="predicted"/>